<dbReference type="SMART" id="SM00534">
    <property type="entry name" value="MUTSac"/>
    <property type="match status" value="1"/>
</dbReference>
<dbReference type="PANTHER" id="PTHR48466:SF2">
    <property type="entry name" value="OS10G0509000 PROTEIN"/>
    <property type="match status" value="1"/>
</dbReference>
<dbReference type="GO" id="GO:0006298">
    <property type="term" value="P:mismatch repair"/>
    <property type="evidence" value="ECO:0007669"/>
    <property type="project" value="InterPro"/>
</dbReference>
<dbReference type="Pfam" id="PF00488">
    <property type="entry name" value="MutS_V"/>
    <property type="match status" value="1"/>
</dbReference>
<dbReference type="EMBL" id="CP067089">
    <property type="protein sequence ID" value="QQO08594.1"/>
    <property type="molecule type" value="Genomic_DNA"/>
</dbReference>
<dbReference type="GO" id="GO:0004519">
    <property type="term" value="F:endonuclease activity"/>
    <property type="evidence" value="ECO:0007669"/>
    <property type="project" value="UniProtKB-UniRule"/>
</dbReference>
<dbReference type="InterPro" id="IPR036063">
    <property type="entry name" value="Smr_dom_sf"/>
</dbReference>
<dbReference type="InterPro" id="IPR000432">
    <property type="entry name" value="DNA_mismatch_repair_MutS_C"/>
</dbReference>
<accession>A0A7T7XLG6</accession>
<reference evidence="10" key="1">
    <citation type="submission" date="2021-01" db="EMBL/GenBank/DDBJ databases">
        <title>Description of Breznakiella homolactica.</title>
        <authorList>
            <person name="Song Y."/>
            <person name="Brune A."/>
        </authorList>
    </citation>
    <scope>NUCLEOTIDE SEQUENCE</scope>
    <source>
        <strain evidence="10">RmG30</strain>
    </source>
</reference>
<feature type="region of interest" description="Disordered" evidence="8">
    <location>
        <begin position="638"/>
        <end position="667"/>
    </location>
</feature>
<evidence type="ECO:0000256" key="2">
    <source>
        <dbReference type="ARBA" id="ARBA00022741"/>
    </source>
</evidence>
<keyword evidence="4 7" id="KW-0067">ATP-binding</keyword>
<evidence type="ECO:0000256" key="4">
    <source>
        <dbReference type="ARBA" id="ARBA00022840"/>
    </source>
</evidence>
<keyword evidence="3 7" id="KW-0378">Hydrolase</keyword>
<dbReference type="AlphaFoldDB" id="A0A7T7XLG6"/>
<dbReference type="InterPro" id="IPR005747">
    <property type="entry name" value="MutS2"/>
</dbReference>
<keyword evidence="7 10" id="KW-0255">Endonuclease</keyword>
<dbReference type="EC" id="3.1.-.-" evidence="7"/>
<dbReference type="GO" id="GO:0016887">
    <property type="term" value="F:ATP hydrolysis activity"/>
    <property type="evidence" value="ECO:0007669"/>
    <property type="project" value="InterPro"/>
</dbReference>
<dbReference type="KEGG" id="bhc:JFL75_16910"/>
<dbReference type="InterPro" id="IPR045076">
    <property type="entry name" value="MutS"/>
</dbReference>
<dbReference type="Pfam" id="PF20297">
    <property type="entry name" value="MSSS"/>
    <property type="match status" value="1"/>
</dbReference>
<dbReference type="PROSITE" id="PS00486">
    <property type="entry name" value="DNA_MISMATCH_REPAIR_2"/>
    <property type="match status" value="1"/>
</dbReference>
<dbReference type="GO" id="GO:0043023">
    <property type="term" value="F:ribosomal large subunit binding"/>
    <property type="evidence" value="ECO:0007669"/>
    <property type="project" value="UniProtKB-UniRule"/>
</dbReference>
<dbReference type="EC" id="3.6.4.-" evidence="7"/>
<comment type="subunit">
    <text evidence="7">Homodimer. Binds to stalled ribosomes, contacting rRNA.</text>
</comment>
<comment type="function">
    <text evidence="7">Acts as a ribosome collision sensor, splitting the ribosome into its 2 subunits. Detects stalled/collided 70S ribosomes which it binds and splits by an ATP-hydrolysis driven conformational change. Acts upstream of the ribosome quality control system (RQC), a ribosome-associated complex that mediates the extraction of incompletely synthesized nascent chains from stalled ribosomes and their subsequent degradation. Probably generates substrates for RQC.</text>
</comment>
<comment type="function">
    <text evidence="7">Endonuclease that is involved in the suppression of homologous recombination and thus may have a key role in the control of bacterial genetic diversity.</text>
</comment>
<feature type="domain" description="Smr" evidence="9">
    <location>
        <begin position="740"/>
        <end position="815"/>
    </location>
</feature>
<feature type="binding site" evidence="7">
    <location>
        <begin position="351"/>
        <end position="358"/>
    </location>
    <ligand>
        <name>ATP</name>
        <dbReference type="ChEBI" id="CHEBI:30616"/>
    </ligand>
</feature>
<dbReference type="PANTHER" id="PTHR48466">
    <property type="entry name" value="OS10G0509000 PROTEIN-RELATED"/>
    <property type="match status" value="1"/>
</dbReference>
<dbReference type="InterPro" id="IPR027417">
    <property type="entry name" value="P-loop_NTPase"/>
</dbReference>
<evidence type="ECO:0000313" key="10">
    <source>
        <dbReference type="EMBL" id="QQO08594.1"/>
    </source>
</evidence>
<evidence type="ECO:0000259" key="9">
    <source>
        <dbReference type="PROSITE" id="PS50828"/>
    </source>
</evidence>
<protein>
    <recommendedName>
        <fullName evidence="7">Endonuclease MutS2</fullName>
        <ecNumber evidence="7">3.1.-.-</ecNumber>
    </recommendedName>
    <alternativeName>
        <fullName evidence="7">Ribosome-associated protein quality control-upstream factor</fullName>
        <shortName evidence="7">RQC-upstream factor</shortName>
        <shortName evidence="7">RqcU</shortName>
        <ecNumber evidence="7">3.6.4.-</ecNumber>
    </alternativeName>
</protein>
<name>A0A7T7XLG6_9SPIR</name>
<keyword evidence="11" id="KW-1185">Reference proteome</keyword>
<dbReference type="GO" id="GO:0140664">
    <property type="term" value="F:ATP-dependent DNA damage sensor activity"/>
    <property type="evidence" value="ECO:0007669"/>
    <property type="project" value="InterPro"/>
</dbReference>
<sequence>MNDKTFALLEFEIIRARVAERALSEEASGLITGDVPRTDPDGVASLKAVVSELTALIGSVTGEPRTSIPSIGFLLPKLAVDGAVLELDEAYALGLFVDRAEEVRLWLTGKKTDSGGEGESGGRTAPLSRPELSPVLAELAAELPDCRPVSREVFRVLTRDGDLRDLPEFREIRKRIHNLNRDLDALGSRYTGREEYRRMLQSGLPSQRDGRMVLAVKANFRGRIKGIVHEVSSSGQTLFIEPEDVVEKNNEILIEQRRLDAEILKVLREMTAVIARERDSLAVLHEKLLNLETLRARARYSHETRGVFAAGDGRMDSPLVLKQARHPLLGIKAVPIDLSMPGGVRTVIITGPNTGGKTVTLKTVGLFALMNQFGLALPAEEGTKLPVFDGVYADIGDEQSISQSLSTFSAHMTNIASITDQATADSLVLLDELGSGTDPEEGSAIAMAILDYLIEKQVRILTTTHHGILKNYGYTREGVENASVEFDGKTLSPTYRIAMGIPGESRALDIAARNGLRPDITAKARSYLDEERSDISALISGLKYKHRELDDVLEAGKAEEKRLREERRQADLKELRLRQKELDLKNNSMGTVNRFLSESRKTLENLVREIKEGELTREKTLKVKEFLAGLEESAAAQAAELEAQQEQLRKDRKELETPGDGGQNQIPAIAPGMEVLAGEFKRRGTVLRQDKKGTWIVEIGSLKMGFPEGDLIPVQPREEEKKVSVASLDLADTAQAQFEISLRGMRLEEALRALQRQIDAAALSGLYEFSVVHGKGDGILQKGVHDFLRRQPMVADYYFSRPELGGFGRTEVVLKRG</sequence>
<dbReference type="NCBIfam" id="TIGR01069">
    <property type="entry name" value="mutS2"/>
    <property type="match status" value="1"/>
</dbReference>
<dbReference type="CDD" id="cd03280">
    <property type="entry name" value="ABC_MutS2"/>
    <property type="match status" value="1"/>
</dbReference>
<feature type="region of interest" description="Disordered" evidence="8">
    <location>
        <begin position="110"/>
        <end position="129"/>
    </location>
</feature>
<evidence type="ECO:0000313" key="11">
    <source>
        <dbReference type="Proteomes" id="UP000595917"/>
    </source>
</evidence>
<evidence type="ECO:0000256" key="1">
    <source>
        <dbReference type="ARBA" id="ARBA00022730"/>
    </source>
</evidence>
<dbReference type="SUPFAM" id="SSF160443">
    <property type="entry name" value="SMR domain-like"/>
    <property type="match status" value="1"/>
</dbReference>
<keyword evidence="5 7" id="KW-0694">RNA-binding</keyword>
<evidence type="ECO:0000256" key="6">
    <source>
        <dbReference type="ARBA" id="ARBA00023125"/>
    </source>
</evidence>
<gene>
    <name evidence="7" type="primary">mutS2</name>
    <name evidence="7" type="synonym">rqcU</name>
    <name evidence="10" type="ORF">JFL75_16910</name>
</gene>
<keyword evidence="2 7" id="KW-0547">Nucleotide-binding</keyword>
<dbReference type="SMART" id="SM00463">
    <property type="entry name" value="SMR"/>
    <property type="match status" value="1"/>
</dbReference>
<dbReference type="SUPFAM" id="SSF52540">
    <property type="entry name" value="P-loop containing nucleoside triphosphate hydrolases"/>
    <property type="match status" value="1"/>
</dbReference>
<dbReference type="InterPro" id="IPR046893">
    <property type="entry name" value="MSSS"/>
</dbReference>
<dbReference type="GO" id="GO:0005524">
    <property type="term" value="F:ATP binding"/>
    <property type="evidence" value="ECO:0007669"/>
    <property type="project" value="UniProtKB-UniRule"/>
</dbReference>
<dbReference type="Pfam" id="PF01713">
    <property type="entry name" value="Smr"/>
    <property type="match status" value="1"/>
</dbReference>
<dbReference type="GO" id="GO:0072344">
    <property type="term" value="P:rescue of stalled ribosome"/>
    <property type="evidence" value="ECO:0007669"/>
    <property type="project" value="UniProtKB-UniRule"/>
</dbReference>
<dbReference type="InterPro" id="IPR036187">
    <property type="entry name" value="DNA_mismatch_repair_MutS_sf"/>
</dbReference>
<proteinExistence type="inferred from homology"/>
<dbReference type="SUPFAM" id="SSF48334">
    <property type="entry name" value="DNA repair protein MutS, domain III"/>
    <property type="match status" value="1"/>
</dbReference>
<dbReference type="Gene3D" id="3.40.50.300">
    <property type="entry name" value="P-loop containing nucleotide triphosphate hydrolases"/>
    <property type="match status" value="1"/>
</dbReference>
<keyword evidence="6 7" id="KW-0238">DNA-binding</keyword>
<evidence type="ECO:0000256" key="7">
    <source>
        <dbReference type="HAMAP-Rule" id="MF_00092"/>
    </source>
</evidence>
<dbReference type="HAMAP" id="MF_00092">
    <property type="entry name" value="MutS2"/>
    <property type="match status" value="1"/>
</dbReference>
<dbReference type="GO" id="GO:0045910">
    <property type="term" value="P:negative regulation of DNA recombination"/>
    <property type="evidence" value="ECO:0007669"/>
    <property type="project" value="InterPro"/>
</dbReference>
<evidence type="ECO:0000256" key="3">
    <source>
        <dbReference type="ARBA" id="ARBA00022801"/>
    </source>
</evidence>
<dbReference type="FunFam" id="3.40.50.300:FF:000830">
    <property type="entry name" value="Endonuclease MutS2"/>
    <property type="match status" value="1"/>
</dbReference>
<dbReference type="GO" id="GO:0030983">
    <property type="term" value="F:mismatched DNA binding"/>
    <property type="evidence" value="ECO:0007669"/>
    <property type="project" value="InterPro"/>
</dbReference>
<dbReference type="PIRSF" id="PIRSF005814">
    <property type="entry name" value="MutS_YshD"/>
    <property type="match status" value="1"/>
</dbReference>
<keyword evidence="1 7" id="KW-0699">rRNA-binding</keyword>
<dbReference type="PROSITE" id="PS50828">
    <property type="entry name" value="SMR"/>
    <property type="match status" value="1"/>
</dbReference>
<dbReference type="GO" id="GO:0019843">
    <property type="term" value="F:rRNA binding"/>
    <property type="evidence" value="ECO:0007669"/>
    <property type="project" value="UniProtKB-UniRule"/>
</dbReference>
<organism evidence="10 11">
    <name type="scientific">Breznakiella homolactica</name>
    <dbReference type="NCBI Taxonomy" id="2798577"/>
    <lineage>
        <taxon>Bacteria</taxon>
        <taxon>Pseudomonadati</taxon>
        <taxon>Spirochaetota</taxon>
        <taxon>Spirochaetia</taxon>
        <taxon>Spirochaetales</taxon>
        <taxon>Breznakiellaceae</taxon>
        <taxon>Breznakiella</taxon>
    </lineage>
</organism>
<dbReference type="Proteomes" id="UP000595917">
    <property type="component" value="Chromosome"/>
</dbReference>
<evidence type="ECO:0000256" key="5">
    <source>
        <dbReference type="ARBA" id="ARBA00022884"/>
    </source>
</evidence>
<dbReference type="Gene3D" id="3.30.1370.110">
    <property type="match status" value="1"/>
</dbReference>
<dbReference type="RefSeq" id="WP_215625900.1">
    <property type="nucleotide sequence ID" value="NZ_CP067089.2"/>
</dbReference>
<keyword evidence="7" id="KW-0540">Nuclease</keyword>
<evidence type="ECO:0000256" key="8">
    <source>
        <dbReference type="SAM" id="MobiDB-lite"/>
    </source>
</evidence>
<comment type="similarity">
    <text evidence="7">Belongs to the DNA mismatch repair MutS family. MutS2 subfamily.</text>
</comment>
<dbReference type="InterPro" id="IPR002625">
    <property type="entry name" value="Smr_dom"/>
</dbReference>
<feature type="compositionally biased region" description="Basic and acidic residues" evidence="8">
    <location>
        <begin position="647"/>
        <end position="656"/>
    </location>
</feature>